<evidence type="ECO:0000313" key="3">
    <source>
        <dbReference type="EMBL" id="PQJ52738.1"/>
    </source>
</evidence>
<dbReference type="GO" id="GO:0016787">
    <property type="term" value="F:hydrolase activity"/>
    <property type="evidence" value="ECO:0007669"/>
    <property type="project" value="UniProtKB-KW"/>
</dbReference>
<protein>
    <submittedName>
        <fullName evidence="3">Metal-dependent hydrolase</fullName>
    </submittedName>
</protein>
<dbReference type="Pfam" id="PF01863">
    <property type="entry name" value="YgjP-like"/>
    <property type="match status" value="1"/>
</dbReference>
<gene>
    <name evidence="3" type="ORF">BTO11_03080</name>
</gene>
<feature type="region of interest" description="Disordered" evidence="1">
    <location>
        <begin position="165"/>
        <end position="198"/>
    </location>
</feature>
<proteinExistence type="predicted"/>
<dbReference type="InterPro" id="IPR053136">
    <property type="entry name" value="UTP_pyrophosphatase-like"/>
</dbReference>
<name>A0A2S7USK8_9GAMM</name>
<dbReference type="PANTHER" id="PTHR30399">
    <property type="entry name" value="UNCHARACTERIZED PROTEIN YGJP"/>
    <property type="match status" value="1"/>
</dbReference>
<dbReference type="EMBL" id="MSCH01000003">
    <property type="protein sequence ID" value="PQJ52738.1"/>
    <property type="molecule type" value="Genomic_DNA"/>
</dbReference>
<organism evidence="3 4">
    <name type="scientific">Psychrosphaera saromensis</name>
    <dbReference type="NCBI Taxonomy" id="716813"/>
    <lineage>
        <taxon>Bacteria</taxon>
        <taxon>Pseudomonadati</taxon>
        <taxon>Pseudomonadota</taxon>
        <taxon>Gammaproteobacteria</taxon>
        <taxon>Alteromonadales</taxon>
        <taxon>Pseudoalteromonadaceae</taxon>
        <taxon>Psychrosphaera</taxon>
    </lineage>
</organism>
<evidence type="ECO:0000313" key="4">
    <source>
        <dbReference type="Proteomes" id="UP000239007"/>
    </source>
</evidence>
<evidence type="ECO:0000256" key="1">
    <source>
        <dbReference type="SAM" id="MobiDB-lite"/>
    </source>
</evidence>
<dbReference type="Gene3D" id="3.30.2010.10">
    <property type="entry name" value="Metalloproteases ('zincins'), catalytic domain"/>
    <property type="match status" value="1"/>
</dbReference>
<evidence type="ECO:0000259" key="2">
    <source>
        <dbReference type="Pfam" id="PF01863"/>
    </source>
</evidence>
<dbReference type="OrthoDB" id="9000630at2"/>
<dbReference type="AlphaFoldDB" id="A0A2S7USK8"/>
<dbReference type="Proteomes" id="UP000239007">
    <property type="component" value="Unassembled WGS sequence"/>
</dbReference>
<dbReference type="PANTHER" id="PTHR30399:SF1">
    <property type="entry name" value="UTP PYROPHOSPHATASE"/>
    <property type="match status" value="1"/>
</dbReference>
<keyword evidence="3" id="KW-0378">Hydrolase</keyword>
<feature type="domain" description="YgjP-like metallopeptidase" evidence="2">
    <location>
        <begin position="36"/>
        <end position="149"/>
    </location>
</feature>
<feature type="compositionally biased region" description="Basic residues" evidence="1">
    <location>
        <begin position="188"/>
        <end position="198"/>
    </location>
</feature>
<keyword evidence="4" id="KW-1185">Reference proteome</keyword>
<sequence length="198" mass="22847">MSGLPYLNHYSASLVEKIQTMLHQGKVQTYLDAKYPEKHNCNNDKQLRDYVMDIKNQYLKKSAPINKIQFDSKLHVVKNALGTHTYVSRVQGNKLKSKNELRVSSIFKEAPEAFLRMIVVHELAHVKELDHNKAFYKLCCHMLPEYHQIEFDTRVYLTLLEHASKKNSSQSHSGKSNVNQSHASKSNHASKNKNKQVD</sequence>
<comment type="caution">
    <text evidence="3">The sequence shown here is derived from an EMBL/GenBank/DDBJ whole genome shotgun (WGS) entry which is preliminary data.</text>
</comment>
<dbReference type="CDD" id="cd07344">
    <property type="entry name" value="M48_yhfN_like"/>
    <property type="match status" value="1"/>
</dbReference>
<feature type="compositionally biased region" description="Polar residues" evidence="1">
    <location>
        <begin position="166"/>
        <end position="178"/>
    </location>
</feature>
<dbReference type="InterPro" id="IPR002725">
    <property type="entry name" value="YgjP-like_metallopeptidase"/>
</dbReference>
<reference evidence="3 4" key="1">
    <citation type="submission" date="2016-12" db="EMBL/GenBank/DDBJ databases">
        <title>Diversity of luminous bacteria.</title>
        <authorList>
            <person name="Yoshizawa S."/>
            <person name="Kogure K."/>
        </authorList>
    </citation>
    <scope>NUCLEOTIDE SEQUENCE [LARGE SCALE GENOMIC DNA]</scope>
    <source>
        <strain evidence="3 4">SA4-48</strain>
    </source>
</reference>
<accession>A0A2S7USK8</accession>